<dbReference type="Pfam" id="PF00908">
    <property type="entry name" value="dTDP_sugar_isom"/>
    <property type="match status" value="1"/>
</dbReference>
<comment type="function">
    <text evidence="3">Catalyzes the epimerization of the C3' and C5'positions of dTDP-6-deoxy-D-xylo-4-hexulose, forming dTDP-6-deoxy-L-lyxo-4-hexulose.</text>
</comment>
<evidence type="ECO:0000313" key="5">
    <source>
        <dbReference type="Proteomes" id="UP000600363"/>
    </source>
</evidence>
<dbReference type="GO" id="GO:0005829">
    <property type="term" value="C:cytosol"/>
    <property type="evidence" value="ECO:0007669"/>
    <property type="project" value="TreeGrafter"/>
</dbReference>
<feature type="active site" description="Proton donor" evidence="1">
    <location>
        <position position="133"/>
    </location>
</feature>
<feature type="active site" description="Proton acceptor" evidence="1">
    <location>
        <position position="63"/>
    </location>
</feature>
<dbReference type="GO" id="GO:0000271">
    <property type="term" value="P:polysaccharide biosynthetic process"/>
    <property type="evidence" value="ECO:0007669"/>
    <property type="project" value="TreeGrafter"/>
</dbReference>
<reference evidence="4" key="1">
    <citation type="journal article" date="2020" name="bioRxiv">
        <title>A rank-normalized archaeal taxonomy based on genome phylogeny resolves widespread incomplete and uneven classifications.</title>
        <authorList>
            <person name="Rinke C."/>
            <person name="Chuvochina M."/>
            <person name="Mussig A.J."/>
            <person name="Chaumeil P.-A."/>
            <person name="Waite D.W."/>
            <person name="Whitman W.B."/>
            <person name="Parks D.H."/>
            <person name="Hugenholtz P."/>
        </authorList>
    </citation>
    <scope>NUCLEOTIDE SEQUENCE</scope>
    <source>
        <strain evidence="4">UBA12518</strain>
    </source>
</reference>
<dbReference type="AlphaFoldDB" id="A0A832RWA2"/>
<sequence length="178" mass="20775">MPFEFERMRIENVVLIKPKVFEDERGFFMESYQKEAFEEAGIRGEFIQDNHSRSTHGVLRGLHFQHPPYEQAKIVRCTRGVIFDVAVDIRRGSPTFGEHVWAILSEHNHRMLYVPKGFAHGFCVLSEVAEVQYKVDAPYAPDHEAGLIWNDPDVGIQWPIDEPILSEKDRRWPTLREL</sequence>
<dbReference type="PANTHER" id="PTHR21047">
    <property type="entry name" value="DTDP-6-DEOXY-D-GLUCOSE-3,5 EPIMERASE"/>
    <property type="match status" value="1"/>
</dbReference>
<dbReference type="Proteomes" id="UP000600363">
    <property type="component" value="Unassembled WGS sequence"/>
</dbReference>
<dbReference type="Gene3D" id="2.60.120.10">
    <property type="entry name" value="Jelly Rolls"/>
    <property type="match status" value="1"/>
</dbReference>
<protein>
    <recommendedName>
        <fullName evidence="3">dTDP-4-dehydrorhamnose 3,5-epimerase</fullName>
        <ecNumber evidence="3">5.1.3.13</ecNumber>
    </recommendedName>
    <alternativeName>
        <fullName evidence="3">Thymidine diphospho-4-keto-rhamnose 3,5-epimerase</fullName>
    </alternativeName>
</protein>
<proteinExistence type="inferred from homology"/>
<keyword evidence="3 4" id="KW-0413">Isomerase</keyword>
<comment type="subunit">
    <text evidence="3">Homodimer.</text>
</comment>
<gene>
    <name evidence="4" type="primary">rfbC</name>
    <name evidence="4" type="ORF">HA299_01475</name>
</gene>
<comment type="similarity">
    <text evidence="3">Belongs to the dTDP-4-dehydrorhamnose 3,5-epimerase family.</text>
</comment>
<dbReference type="GO" id="GO:0008830">
    <property type="term" value="F:dTDP-4-dehydrorhamnose 3,5-epimerase activity"/>
    <property type="evidence" value="ECO:0007669"/>
    <property type="project" value="UniProtKB-UniRule"/>
</dbReference>
<dbReference type="EC" id="5.1.3.13" evidence="3"/>
<comment type="caution">
    <text evidence="4">The sequence shown here is derived from an EMBL/GenBank/DDBJ whole genome shotgun (WGS) entry which is preliminary data.</text>
</comment>
<dbReference type="CDD" id="cd00438">
    <property type="entry name" value="cupin_RmlC"/>
    <property type="match status" value="1"/>
</dbReference>
<dbReference type="InterPro" id="IPR000888">
    <property type="entry name" value="RmlC-like"/>
</dbReference>
<dbReference type="InterPro" id="IPR011051">
    <property type="entry name" value="RmlC_Cupin_sf"/>
</dbReference>
<dbReference type="SUPFAM" id="SSF51182">
    <property type="entry name" value="RmlC-like cupins"/>
    <property type="match status" value="1"/>
</dbReference>
<dbReference type="InterPro" id="IPR014710">
    <property type="entry name" value="RmlC-like_jellyroll"/>
</dbReference>
<organism evidence="4 5">
    <name type="scientific">Methermicoccus shengliensis</name>
    <dbReference type="NCBI Taxonomy" id="660064"/>
    <lineage>
        <taxon>Archaea</taxon>
        <taxon>Methanobacteriati</taxon>
        <taxon>Methanobacteriota</taxon>
        <taxon>Stenosarchaea group</taxon>
        <taxon>Methanomicrobia</taxon>
        <taxon>Methanosarcinales</taxon>
        <taxon>Methermicoccaceae</taxon>
        <taxon>Methermicoccus</taxon>
    </lineage>
</organism>
<accession>A0A832RWA2</accession>
<dbReference type="NCBIfam" id="TIGR01221">
    <property type="entry name" value="rmlC"/>
    <property type="match status" value="1"/>
</dbReference>
<evidence type="ECO:0000256" key="2">
    <source>
        <dbReference type="PIRSR" id="PIRSR600888-3"/>
    </source>
</evidence>
<evidence type="ECO:0000256" key="1">
    <source>
        <dbReference type="PIRSR" id="PIRSR600888-1"/>
    </source>
</evidence>
<comment type="pathway">
    <text evidence="3">Carbohydrate biosynthesis; dTDP-L-rhamnose biosynthesis.</text>
</comment>
<feature type="site" description="Participates in a stacking interaction with the thymidine ring of dTDP-4-oxo-6-deoxyglucose" evidence="2">
    <location>
        <position position="139"/>
    </location>
</feature>
<dbReference type="EMBL" id="DUIH01000008">
    <property type="protein sequence ID" value="HIH69282.1"/>
    <property type="molecule type" value="Genomic_DNA"/>
</dbReference>
<comment type="catalytic activity">
    <reaction evidence="3">
        <text>dTDP-4-dehydro-6-deoxy-alpha-D-glucose = dTDP-4-dehydro-beta-L-rhamnose</text>
        <dbReference type="Rhea" id="RHEA:16969"/>
        <dbReference type="ChEBI" id="CHEBI:57649"/>
        <dbReference type="ChEBI" id="CHEBI:62830"/>
        <dbReference type="EC" id="5.1.3.13"/>
    </reaction>
</comment>
<name>A0A832RWA2_9EURY</name>
<evidence type="ECO:0000313" key="4">
    <source>
        <dbReference type="EMBL" id="HIH69282.1"/>
    </source>
</evidence>
<evidence type="ECO:0000256" key="3">
    <source>
        <dbReference type="RuleBase" id="RU364069"/>
    </source>
</evidence>
<dbReference type="PANTHER" id="PTHR21047:SF2">
    <property type="entry name" value="THYMIDINE DIPHOSPHO-4-KETO-RHAMNOSE 3,5-EPIMERASE"/>
    <property type="match status" value="1"/>
</dbReference>
<dbReference type="UniPathway" id="UPA00124"/>
<dbReference type="GO" id="GO:0019305">
    <property type="term" value="P:dTDP-rhamnose biosynthetic process"/>
    <property type="evidence" value="ECO:0007669"/>
    <property type="project" value="UniProtKB-UniRule"/>
</dbReference>